<dbReference type="PANTHER" id="PTHR46565">
    <property type="entry name" value="COLD SHOCK DOMAIN PROTEIN 2"/>
    <property type="match status" value="1"/>
</dbReference>
<dbReference type="CDD" id="cd04458">
    <property type="entry name" value="CSP_CDS"/>
    <property type="match status" value="1"/>
</dbReference>
<keyword evidence="3" id="KW-0010">Activator</keyword>
<dbReference type="Proteomes" id="UP000198598">
    <property type="component" value="Unassembled WGS sequence"/>
</dbReference>
<evidence type="ECO:0000256" key="2">
    <source>
        <dbReference type="ARBA" id="ARBA00023125"/>
    </source>
</evidence>
<dbReference type="InterPro" id="IPR012156">
    <property type="entry name" value="Cold_shock_CspA"/>
</dbReference>
<dbReference type="PANTHER" id="PTHR46565:SF20">
    <property type="entry name" value="COLD SHOCK DOMAIN-CONTAINING PROTEIN 4"/>
    <property type="match status" value="1"/>
</dbReference>
<evidence type="ECO:0000256" key="4">
    <source>
        <dbReference type="ARBA" id="ARBA00023163"/>
    </source>
</evidence>
<keyword evidence="4" id="KW-0804">Transcription</keyword>
<evidence type="ECO:0000256" key="1">
    <source>
        <dbReference type="ARBA" id="ARBA00023015"/>
    </source>
</evidence>
<evidence type="ECO:0000256" key="3">
    <source>
        <dbReference type="ARBA" id="ARBA00023159"/>
    </source>
</evidence>
<dbReference type="PIRSF" id="PIRSF002599">
    <property type="entry name" value="Cold_shock_A"/>
    <property type="match status" value="1"/>
</dbReference>
<keyword evidence="7" id="KW-1185">Reference proteome</keyword>
<accession>A0A1I2E3E9</accession>
<keyword evidence="1" id="KW-0805">Transcription regulation</keyword>
<dbReference type="AlphaFoldDB" id="A0A1I2E3E9"/>
<reference evidence="6 7" key="1">
    <citation type="submission" date="2016-10" db="EMBL/GenBank/DDBJ databases">
        <authorList>
            <person name="de Groot N.N."/>
        </authorList>
    </citation>
    <scope>NUCLEOTIDE SEQUENCE [LARGE SCALE GENOMIC DNA]</scope>
    <source>
        <strain evidence="6 7">DSM 26130</strain>
    </source>
</reference>
<proteinExistence type="predicted"/>
<dbReference type="SUPFAM" id="SSF50249">
    <property type="entry name" value="Nucleic acid-binding proteins"/>
    <property type="match status" value="1"/>
</dbReference>
<protein>
    <submittedName>
        <fullName evidence="6">'Cold-shock' DNA-binding domain-containing protein</fullName>
    </submittedName>
</protein>
<gene>
    <name evidence="6" type="ORF">SAMN05216167_1216</name>
</gene>
<evidence type="ECO:0000313" key="6">
    <source>
        <dbReference type="EMBL" id="SFE87237.1"/>
    </source>
</evidence>
<keyword evidence="2 6" id="KW-0238">DNA-binding</keyword>
<dbReference type="Gene3D" id="2.40.50.140">
    <property type="entry name" value="Nucleic acid-binding proteins"/>
    <property type="match status" value="1"/>
</dbReference>
<dbReference type="Pfam" id="PF00313">
    <property type="entry name" value="CSD"/>
    <property type="match status" value="1"/>
</dbReference>
<name>A0A1I2E3E9_9BACT</name>
<evidence type="ECO:0000313" key="7">
    <source>
        <dbReference type="Proteomes" id="UP000198598"/>
    </source>
</evidence>
<dbReference type="InterPro" id="IPR012340">
    <property type="entry name" value="NA-bd_OB-fold"/>
</dbReference>
<dbReference type="PRINTS" id="PR00050">
    <property type="entry name" value="COLDSHOCK"/>
</dbReference>
<dbReference type="PROSITE" id="PS51857">
    <property type="entry name" value="CSD_2"/>
    <property type="match status" value="1"/>
</dbReference>
<dbReference type="GO" id="GO:0003677">
    <property type="term" value="F:DNA binding"/>
    <property type="evidence" value="ECO:0007669"/>
    <property type="project" value="UniProtKB-KW"/>
</dbReference>
<dbReference type="OrthoDB" id="9805039at2"/>
<sequence>MPTGTIKFFNDSKGFSFIKPDDGGEDIFVHASGLVD</sequence>
<evidence type="ECO:0000259" key="5">
    <source>
        <dbReference type="PROSITE" id="PS51857"/>
    </source>
</evidence>
<organism evidence="6 7">
    <name type="scientific">Spirosoma endophyticum</name>
    <dbReference type="NCBI Taxonomy" id="662367"/>
    <lineage>
        <taxon>Bacteria</taxon>
        <taxon>Pseudomonadati</taxon>
        <taxon>Bacteroidota</taxon>
        <taxon>Cytophagia</taxon>
        <taxon>Cytophagales</taxon>
        <taxon>Cytophagaceae</taxon>
        <taxon>Spirosoma</taxon>
    </lineage>
</organism>
<feature type="domain" description="CSD" evidence="5">
    <location>
        <begin position="1"/>
        <end position="36"/>
    </location>
</feature>
<dbReference type="EMBL" id="FOLQ01000021">
    <property type="protein sequence ID" value="SFE87237.1"/>
    <property type="molecule type" value="Genomic_DNA"/>
</dbReference>
<dbReference type="InterPro" id="IPR002059">
    <property type="entry name" value="CSP_DNA-bd"/>
</dbReference>
<dbReference type="STRING" id="662367.SAMN05216167_1216"/>